<organism evidence="1 2">
    <name type="scientific">Caerostris extrusa</name>
    <name type="common">Bark spider</name>
    <name type="synonym">Caerostris bankana</name>
    <dbReference type="NCBI Taxonomy" id="172846"/>
    <lineage>
        <taxon>Eukaryota</taxon>
        <taxon>Metazoa</taxon>
        <taxon>Ecdysozoa</taxon>
        <taxon>Arthropoda</taxon>
        <taxon>Chelicerata</taxon>
        <taxon>Arachnida</taxon>
        <taxon>Araneae</taxon>
        <taxon>Araneomorphae</taxon>
        <taxon>Entelegynae</taxon>
        <taxon>Araneoidea</taxon>
        <taxon>Araneidae</taxon>
        <taxon>Caerostris</taxon>
    </lineage>
</organism>
<keyword evidence="2" id="KW-1185">Reference proteome</keyword>
<dbReference type="Proteomes" id="UP001054945">
    <property type="component" value="Unassembled WGS sequence"/>
</dbReference>
<comment type="caution">
    <text evidence="1">The sequence shown here is derived from an EMBL/GenBank/DDBJ whole genome shotgun (WGS) entry which is preliminary data.</text>
</comment>
<proteinExistence type="predicted"/>
<protein>
    <submittedName>
        <fullName evidence="1">Uncharacterized protein</fullName>
    </submittedName>
</protein>
<name>A0AAV4XGS8_CAEEX</name>
<evidence type="ECO:0000313" key="1">
    <source>
        <dbReference type="EMBL" id="GIY94225.1"/>
    </source>
</evidence>
<evidence type="ECO:0000313" key="2">
    <source>
        <dbReference type="Proteomes" id="UP001054945"/>
    </source>
</evidence>
<dbReference type="AlphaFoldDB" id="A0AAV4XGS8"/>
<dbReference type="EMBL" id="BPLR01017758">
    <property type="protein sequence ID" value="GIY94225.1"/>
    <property type="molecule type" value="Genomic_DNA"/>
</dbReference>
<accession>A0AAV4XGS8</accession>
<sequence length="80" mass="8837">MQGVGSNGRSGLFDWFRAVLGSDCKTVAHIHVLAFLQPRKNRLQKCILCPPAIFPFRSHRPIKELGENGNPPDAIAIEAK</sequence>
<gene>
    <name evidence="1" type="ORF">CEXT_98591</name>
</gene>
<reference evidence="1 2" key="1">
    <citation type="submission" date="2021-06" db="EMBL/GenBank/DDBJ databases">
        <title>Caerostris extrusa draft genome.</title>
        <authorList>
            <person name="Kono N."/>
            <person name="Arakawa K."/>
        </authorList>
    </citation>
    <scope>NUCLEOTIDE SEQUENCE [LARGE SCALE GENOMIC DNA]</scope>
</reference>